<reference evidence="1 2" key="1">
    <citation type="submission" date="2014-09" db="EMBL/GenBank/DDBJ databases">
        <authorList>
            <person name="Ellenberger Sabrina"/>
        </authorList>
    </citation>
    <scope>NUCLEOTIDE SEQUENCE [LARGE SCALE GENOMIC DNA]</scope>
    <source>
        <strain evidence="1 2">CBS 412.66</strain>
    </source>
</reference>
<dbReference type="OrthoDB" id="2248297at2759"/>
<evidence type="ECO:0000313" key="2">
    <source>
        <dbReference type="Proteomes" id="UP000054107"/>
    </source>
</evidence>
<organism evidence="1 2">
    <name type="scientific">Parasitella parasitica</name>
    <dbReference type="NCBI Taxonomy" id="35722"/>
    <lineage>
        <taxon>Eukaryota</taxon>
        <taxon>Fungi</taxon>
        <taxon>Fungi incertae sedis</taxon>
        <taxon>Mucoromycota</taxon>
        <taxon>Mucoromycotina</taxon>
        <taxon>Mucoromycetes</taxon>
        <taxon>Mucorales</taxon>
        <taxon>Mucorineae</taxon>
        <taxon>Mucoraceae</taxon>
        <taxon>Parasitella</taxon>
    </lineage>
</organism>
<gene>
    <name evidence="1" type="primary">PARPA_07170.1 scaffold 26677</name>
</gene>
<dbReference type="Proteomes" id="UP000054107">
    <property type="component" value="Unassembled WGS sequence"/>
</dbReference>
<name>A0A0B7NDT0_9FUNG</name>
<sequence>MDTYEFNDRKFDIKTTRSRFIYPNDDDVNPIQFYRVDTQHFEIRNINNDILFELNYKDVHQDIHFQYAKHAYLDEILYFFIAAQSVDGLNSYLYLFNPLEKQSFYRLEFNREIKGIVTNIFVSATLKNGDRDHYHVITIGTLDSAIYVFRLTAKMMIEKQPLTCTLLRSDARNSITQQLITLGTQSKSPADFYIMCGGSNGVIDFFLVKADSKIENEPIIEFVAHQLGKLPSNCKYRLDFDNQANI</sequence>
<dbReference type="EMBL" id="LN729333">
    <property type="protein sequence ID" value="CEP13119.1"/>
    <property type="molecule type" value="Genomic_DNA"/>
</dbReference>
<accession>A0A0B7NDT0</accession>
<evidence type="ECO:0000313" key="1">
    <source>
        <dbReference type="EMBL" id="CEP13119.1"/>
    </source>
</evidence>
<protein>
    <recommendedName>
        <fullName evidence="3">Cleavage/polyadenylation specificity factor A subunit C-terminal domain-containing protein</fullName>
    </recommendedName>
</protein>
<keyword evidence="2" id="KW-1185">Reference proteome</keyword>
<proteinExistence type="predicted"/>
<dbReference type="AlphaFoldDB" id="A0A0B7NDT0"/>
<evidence type="ECO:0008006" key="3">
    <source>
        <dbReference type="Google" id="ProtNLM"/>
    </source>
</evidence>